<protein>
    <submittedName>
        <fullName evidence="1">Uncharacterized protein</fullName>
    </submittedName>
</protein>
<evidence type="ECO:0000313" key="1">
    <source>
        <dbReference type="EMBL" id="KOF63861.1"/>
    </source>
</evidence>
<gene>
    <name evidence="1" type="ORF">OCBIM_22018295mg</name>
</gene>
<accession>A0A0L8FIX4</accession>
<proteinExistence type="predicted"/>
<reference evidence="1" key="1">
    <citation type="submission" date="2015-07" db="EMBL/GenBank/DDBJ databases">
        <title>MeaNS - Measles Nucleotide Surveillance Program.</title>
        <authorList>
            <person name="Tran T."/>
            <person name="Druce J."/>
        </authorList>
    </citation>
    <scope>NUCLEOTIDE SEQUENCE</scope>
    <source>
        <strain evidence="1">UCB-OBI-ISO-001</strain>
        <tissue evidence="1">Gonad</tissue>
    </source>
</reference>
<sequence length="65" mass="7156">MSALISVQKQALFSHLKKQISLHGENGNFAYLAIGDSVAVVWIPKLLPPRLTMLGLLLNRSNLLD</sequence>
<name>A0A0L8FIX4_OCTBM</name>
<dbReference type="AlphaFoldDB" id="A0A0L8FIX4"/>
<organism evidence="1">
    <name type="scientific">Octopus bimaculoides</name>
    <name type="common">California two-spotted octopus</name>
    <dbReference type="NCBI Taxonomy" id="37653"/>
    <lineage>
        <taxon>Eukaryota</taxon>
        <taxon>Metazoa</taxon>
        <taxon>Spiralia</taxon>
        <taxon>Lophotrochozoa</taxon>
        <taxon>Mollusca</taxon>
        <taxon>Cephalopoda</taxon>
        <taxon>Coleoidea</taxon>
        <taxon>Octopodiformes</taxon>
        <taxon>Octopoda</taxon>
        <taxon>Incirrata</taxon>
        <taxon>Octopodidae</taxon>
        <taxon>Octopus</taxon>
    </lineage>
</organism>
<dbReference type="EMBL" id="KQ430642">
    <property type="protein sequence ID" value="KOF63861.1"/>
    <property type="molecule type" value="Genomic_DNA"/>
</dbReference>